<feature type="compositionally biased region" description="Pro residues" evidence="1">
    <location>
        <begin position="711"/>
        <end position="724"/>
    </location>
</feature>
<feature type="compositionally biased region" description="Low complexity" evidence="1">
    <location>
        <begin position="410"/>
        <end position="444"/>
    </location>
</feature>
<sequence>MTDISHPQPSVSERRGQRLTPLNTNFSRPTTHSSIPAPRPQRPRPADYENSKEAAAPEPLQSPTIKRQSSKPVLRGLFGREKAGRKSDHDRGLTHIEETQQTVTQGSNGLDAPLSPSTCATPKTVVSTPTLLSSPQTSYLTKPPPVHRAETSDSKSGNDPNWKPPPLFQAYPQAIKHDCLAAPTLSSDSILRIHENSRGHLKNQQNQAGNAELGDRSGRKKKDEKKKHIRSLSETIGKTEWTRKIYVLATSGYILQYAGDGKHDRLPEKMLKLGPKTVAFASDAIPGKHWVLQVSQNSDDNMSTPAEIHRPFLSRFGFHRPHTRRIARGFLLVLNSPEELSTWLLAVRAEIEARGGKKYVSERVFDDGEDAQLRAKPNVRQMVHRDPNRFSNVFLQPAGTSEELDHFGMSSQSRRSSYHSFNRRSVVTTESRSGSTSTGRTDGVAPTNITEPSFASSNNGSLSFPENAASSPPIATDAAAHGTFQEDMARSQTQSPPVSSPKQRQSMLMYSKVPTNSSEASQVPRAQSAASKPLIRSTSPPAPNFSVPSFSNRFAAKIGPTRLSQIPRQDNYEPSIAAFPSPPQSPTRNTPGFDRKESVEHMSPPRKPLRVSTSDASLGSLAEYAKNSEPKPQTFAQIPEPVPVSSSPPQNPNIATGSVNSSNRQSQHILSNPRDQPQRQLRNRMSILHQNSSVPSAPNRRKSMPGLTGPPVAPPPNCPLPKIPSPVTANQPLWPVPSASGSPPPLRNARDHRTSTINPAADVRRSSRAVFREI</sequence>
<feature type="compositionally biased region" description="Polar residues" evidence="1">
    <location>
        <begin position="490"/>
        <end position="530"/>
    </location>
</feature>
<evidence type="ECO:0000313" key="2">
    <source>
        <dbReference type="EMBL" id="RJE17865.1"/>
    </source>
</evidence>
<name>A0A3A2ZJ16_9EURO</name>
<dbReference type="AlphaFoldDB" id="A0A3A2ZJ16"/>
<keyword evidence="3" id="KW-1185">Reference proteome</keyword>
<reference evidence="3" key="1">
    <citation type="submission" date="2017-02" db="EMBL/GenBank/DDBJ databases">
        <authorList>
            <person name="Tafer H."/>
            <person name="Lopandic K."/>
        </authorList>
    </citation>
    <scope>NUCLEOTIDE SEQUENCE [LARGE SCALE GENOMIC DNA]</scope>
    <source>
        <strain evidence="3">CBS 366.77</strain>
    </source>
</reference>
<accession>A0A3A2ZJ16</accession>
<evidence type="ECO:0000256" key="1">
    <source>
        <dbReference type="SAM" id="MobiDB-lite"/>
    </source>
</evidence>
<feature type="compositionally biased region" description="Polar residues" evidence="1">
    <location>
        <begin position="61"/>
        <end position="71"/>
    </location>
</feature>
<comment type="caution">
    <text evidence="2">The sequence shown here is derived from an EMBL/GenBank/DDBJ whole genome shotgun (WGS) entry which is preliminary data.</text>
</comment>
<feature type="compositionally biased region" description="Polar residues" evidence="1">
    <location>
        <begin position="1"/>
        <end position="11"/>
    </location>
</feature>
<feature type="compositionally biased region" description="Polar residues" evidence="1">
    <location>
        <begin position="447"/>
        <end position="470"/>
    </location>
</feature>
<evidence type="ECO:0008006" key="4">
    <source>
        <dbReference type="Google" id="ProtNLM"/>
    </source>
</evidence>
<feature type="compositionally biased region" description="Polar residues" evidence="1">
    <location>
        <begin position="115"/>
        <end position="126"/>
    </location>
</feature>
<gene>
    <name evidence="2" type="ORF">PHISCL_09799</name>
</gene>
<feature type="compositionally biased region" description="Low complexity" evidence="1">
    <location>
        <begin position="127"/>
        <end position="141"/>
    </location>
</feature>
<feature type="compositionally biased region" description="Polar residues" evidence="1">
    <location>
        <begin position="655"/>
        <end position="680"/>
    </location>
</feature>
<feature type="compositionally biased region" description="Polar residues" evidence="1">
    <location>
        <begin position="99"/>
        <end position="108"/>
    </location>
</feature>
<evidence type="ECO:0000313" key="3">
    <source>
        <dbReference type="Proteomes" id="UP000266188"/>
    </source>
</evidence>
<dbReference type="Proteomes" id="UP000266188">
    <property type="component" value="Unassembled WGS sequence"/>
</dbReference>
<dbReference type="OrthoDB" id="1749473at2759"/>
<proteinExistence type="predicted"/>
<feature type="compositionally biased region" description="Low complexity" evidence="1">
    <location>
        <begin position="637"/>
        <end position="654"/>
    </location>
</feature>
<feature type="compositionally biased region" description="Polar residues" evidence="1">
    <location>
        <begin position="20"/>
        <end position="34"/>
    </location>
</feature>
<feature type="region of interest" description="Disordered" evidence="1">
    <location>
        <begin position="1"/>
        <end position="168"/>
    </location>
</feature>
<feature type="region of interest" description="Disordered" evidence="1">
    <location>
        <begin position="404"/>
        <end position="774"/>
    </location>
</feature>
<feature type="compositionally biased region" description="Basic and acidic residues" evidence="1">
    <location>
        <begin position="762"/>
        <end position="774"/>
    </location>
</feature>
<organism evidence="2 3">
    <name type="scientific">Aspergillus sclerotialis</name>
    <dbReference type="NCBI Taxonomy" id="2070753"/>
    <lineage>
        <taxon>Eukaryota</taxon>
        <taxon>Fungi</taxon>
        <taxon>Dikarya</taxon>
        <taxon>Ascomycota</taxon>
        <taxon>Pezizomycotina</taxon>
        <taxon>Eurotiomycetes</taxon>
        <taxon>Eurotiomycetidae</taxon>
        <taxon>Eurotiales</taxon>
        <taxon>Aspergillaceae</taxon>
        <taxon>Aspergillus</taxon>
        <taxon>Aspergillus subgen. Polypaecilum</taxon>
    </lineage>
</organism>
<dbReference type="EMBL" id="MVGC01000687">
    <property type="protein sequence ID" value="RJE17865.1"/>
    <property type="molecule type" value="Genomic_DNA"/>
</dbReference>
<protein>
    <recommendedName>
        <fullName evidence="4">Peptidase family M20/M25/M40 protein</fullName>
    </recommendedName>
</protein>
<feature type="compositionally biased region" description="Basic and acidic residues" evidence="1">
    <location>
        <begin position="78"/>
        <end position="98"/>
    </location>
</feature>
<dbReference type="STRING" id="2070753.A0A3A2ZJ16"/>
<feature type="compositionally biased region" description="Basic residues" evidence="1">
    <location>
        <begin position="218"/>
        <end position="229"/>
    </location>
</feature>
<feature type="region of interest" description="Disordered" evidence="1">
    <location>
        <begin position="198"/>
        <end position="229"/>
    </location>
</feature>